<dbReference type="GO" id="GO:0080044">
    <property type="term" value="F:quercetin 7-O-glucosyltransferase activity"/>
    <property type="evidence" value="ECO:0007669"/>
    <property type="project" value="TreeGrafter"/>
</dbReference>
<dbReference type="PANTHER" id="PTHR11926">
    <property type="entry name" value="GLUCOSYL/GLUCURONOSYL TRANSFERASES"/>
    <property type="match status" value="1"/>
</dbReference>
<evidence type="ECO:0000256" key="2">
    <source>
        <dbReference type="ARBA" id="ARBA00022679"/>
    </source>
</evidence>
<dbReference type="Pfam" id="PF00201">
    <property type="entry name" value="UDPGT"/>
    <property type="match status" value="1"/>
</dbReference>
<evidence type="ECO:0000256" key="1">
    <source>
        <dbReference type="ARBA" id="ARBA00009995"/>
    </source>
</evidence>
<evidence type="ECO:0000313" key="4">
    <source>
        <dbReference type="Proteomes" id="UP001415857"/>
    </source>
</evidence>
<dbReference type="InterPro" id="IPR002213">
    <property type="entry name" value="UDP_glucos_trans"/>
</dbReference>
<dbReference type="EMBL" id="JBBPBK010000270">
    <property type="protein sequence ID" value="KAK9265974.1"/>
    <property type="molecule type" value="Genomic_DNA"/>
</dbReference>
<gene>
    <name evidence="3" type="ORF">L1049_012508</name>
</gene>
<keyword evidence="2" id="KW-0808">Transferase</keyword>
<sequence length="287" mass="32307">MSSRPHAVVVSYPAQGHVNPLMDLSRIMAERGFKITSVNTEFPNNRIRSAIEADMNDSLLEGRIRLVSIPDGLGPEEDRSDLNKLFESILRDMPCMLEELIHSVNGSDGNTDEMITCVVADLFMGWAPEVATKMGIRSALFWIGSATTFALKLSIPWLIHEGIINGITKGQTPAYPHGFQGTQGKIVDWAPQKRVLSHPAIACFLSHCGWNSVMEGLSNGVPFFCWPQFADHFLIHAYVCDVWKVGLRLDRDENGIIRREEFKKKVEQFASFLMMKNQGLCLWRSRK</sequence>
<reference evidence="3 4" key="1">
    <citation type="journal article" date="2024" name="Plant J.">
        <title>Genome sequences and population genomics reveal climatic adaptation and genomic divergence between two closely related sweetgum species.</title>
        <authorList>
            <person name="Xu W.Q."/>
            <person name="Ren C.Q."/>
            <person name="Zhang X.Y."/>
            <person name="Comes H.P."/>
            <person name="Liu X.H."/>
            <person name="Li Y.G."/>
            <person name="Kettle C.J."/>
            <person name="Jalonen R."/>
            <person name="Gaisberger H."/>
            <person name="Ma Y.Z."/>
            <person name="Qiu Y.X."/>
        </authorList>
    </citation>
    <scope>NUCLEOTIDE SEQUENCE [LARGE SCALE GENOMIC DNA]</scope>
    <source>
        <strain evidence="3">Hangzhou</strain>
    </source>
</reference>
<dbReference type="Gene3D" id="3.40.50.2000">
    <property type="entry name" value="Glycogen Phosphorylase B"/>
    <property type="match status" value="2"/>
</dbReference>
<evidence type="ECO:0000313" key="3">
    <source>
        <dbReference type="EMBL" id="KAK9265974.1"/>
    </source>
</evidence>
<dbReference type="Proteomes" id="UP001415857">
    <property type="component" value="Unassembled WGS sequence"/>
</dbReference>
<proteinExistence type="inferred from homology"/>
<accession>A0AAP0N768</accession>
<dbReference type="AlphaFoldDB" id="A0AAP0N768"/>
<name>A0AAP0N768_LIQFO</name>
<comment type="caution">
    <text evidence="3">The sequence shown here is derived from an EMBL/GenBank/DDBJ whole genome shotgun (WGS) entry which is preliminary data.</text>
</comment>
<comment type="similarity">
    <text evidence="1">Belongs to the UDP-glycosyltransferase family.</text>
</comment>
<dbReference type="CDD" id="cd03784">
    <property type="entry name" value="GT1_Gtf-like"/>
    <property type="match status" value="1"/>
</dbReference>
<dbReference type="PANTHER" id="PTHR11926:SF1412">
    <property type="entry name" value="UDP-GLYCOSYLTRANSFERASE 83A1-LIKE"/>
    <property type="match status" value="1"/>
</dbReference>
<organism evidence="3 4">
    <name type="scientific">Liquidambar formosana</name>
    <name type="common">Formosan gum</name>
    <dbReference type="NCBI Taxonomy" id="63359"/>
    <lineage>
        <taxon>Eukaryota</taxon>
        <taxon>Viridiplantae</taxon>
        <taxon>Streptophyta</taxon>
        <taxon>Embryophyta</taxon>
        <taxon>Tracheophyta</taxon>
        <taxon>Spermatophyta</taxon>
        <taxon>Magnoliopsida</taxon>
        <taxon>eudicotyledons</taxon>
        <taxon>Gunneridae</taxon>
        <taxon>Pentapetalae</taxon>
        <taxon>Saxifragales</taxon>
        <taxon>Altingiaceae</taxon>
        <taxon>Liquidambar</taxon>
    </lineage>
</organism>
<dbReference type="SUPFAM" id="SSF53756">
    <property type="entry name" value="UDP-Glycosyltransferase/glycogen phosphorylase"/>
    <property type="match status" value="1"/>
</dbReference>
<dbReference type="GO" id="GO:0080043">
    <property type="term" value="F:quercetin 3-O-glucosyltransferase activity"/>
    <property type="evidence" value="ECO:0007669"/>
    <property type="project" value="TreeGrafter"/>
</dbReference>
<keyword evidence="4" id="KW-1185">Reference proteome</keyword>
<protein>
    <submittedName>
        <fullName evidence="3">Uncharacterized protein</fullName>
    </submittedName>
</protein>